<evidence type="ECO:0008006" key="2">
    <source>
        <dbReference type="Google" id="ProtNLM"/>
    </source>
</evidence>
<proteinExistence type="predicted"/>
<dbReference type="AlphaFoldDB" id="A0A1Y5PBT5"/>
<protein>
    <recommendedName>
        <fullName evidence="2">DUF559 domain-containing protein</fullName>
    </recommendedName>
</protein>
<name>A0A1Y5PBT5_9MYCO</name>
<organism evidence="1">
    <name type="scientific">uncultured Mycobacterium sp</name>
    <dbReference type="NCBI Taxonomy" id="171292"/>
    <lineage>
        <taxon>Bacteria</taxon>
        <taxon>Bacillati</taxon>
        <taxon>Actinomycetota</taxon>
        <taxon>Actinomycetes</taxon>
        <taxon>Mycobacteriales</taxon>
        <taxon>Mycobacteriaceae</taxon>
        <taxon>Mycobacterium</taxon>
        <taxon>environmental samples</taxon>
    </lineage>
</organism>
<sequence>MAQVFIGSEAFAAGTVTKYDLRARYQRVLPDVYVPKGAPPSLRDRTIATWLWSRREGVISGAAASALHGAKWVDQDAVIDVNWPGRKSPPGVKARNETLLGAEISSRQGIAVTSIARTAFDLARRGPAGQAVERLDALAAATNFAAGDVLEVAQRHPHVKGLRQVGRLLELVDAGAQSPRETWLRLLLMAAGFPRPQTQIPVLRPDGYSHYFLDMGWPEIMLAVEYDGEQHRVDRAVYDDDLVRSEYISHVGWRRVRVIAGHRKPDIVRRVRQAWR</sequence>
<gene>
    <name evidence="1" type="ORF">MHPYR_170090</name>
</gene>
<dbReference type="EMBL" id="FLQS01000009">
    <property type="protein sequence ID" value="SBS73601.1"/>
    <property type="molecule type" value="Genomic_DNA"/>
</dbReference>
<accession>A0A1Y5PBT5</accession>
<reference evidence="1" key="1">
    <citation type="submission" date="2016-03" db="EMBL/GenBank/DDBJ databases">
        <authorList>
            <person name="Ploux O."/>
        </authorList>
    </citation>
    <scope>NUCLEOTIDE SEQUENCE</scope>
    <source>
        <strain evidence="1">UC10</strain>
    </source>
</reference>
<evidence type="ECO:0000313" key="1">
    <source>
        <dbReference type="EMBL" id="SBS73601.1"/>
    </source>
</evidence>